<dbReference type="SUPFAM" id="SSF49899">
    <property type="entry name" value="Concanavalin A-like lectins/glucanases"/>
    <property type="match status" value="1"/>
</dbReference>
<dbReference type="Proteomes" id="UP000308181">
    <property type="component" value="Unassembled WGS sequence"/>
</dbReference>
<dbReference type="Gene3D" id="2.60.120.200">
    <property type="match status" value="1"/>
</dbReference>
<keyword evidence="3" id="KW-0378">Hydrolase</keyword>
<dbReference type="GO" id="GO:0004553">
    <property type="term" value="F:hydrolase activity, hydrolyzing O-glycosyl compounds"/>
    <property type="evidence" value="ECO:0007669"/>
    <property type="project" value="InterPro"/>
</dbReference>
<dbReference type="OrthoDB" id="610585at2"/>
<keyword evidence="4" id="KW-1185">Reference proteome</keyword>
<protein>
    <submittedName>
        <fullName evidence="3">Glycosyl hydrolase family protein</fullName>
    </submittedName>
</protein>
<sequence length="269" mass="30449">MKRYYIPQFCLGLVFLTASCSKKVSENKIANEKSKAEVPSGFVPQGYKLSFNDEFEGKSLDITKWDYRLAAKIGGGYSSNQLEDNVSINNGVLLVKGVFKDPKAGGINSGGGVISKAHFRYGYYESRVKTQDGPFWHSSFWTYNTKDKTRATEIDVFERDSEYDKPDGIIKIRQNVIQHSSGKPITLKGSIKLPLNFDPSADYHIYGMLWEENQVTFYIDGKLTNTISYPASKYPHDDTAIWLSMIARNTATANTACYFDYVRFYSKTN</sequence>
<name>A0A4U1BX32_9SPHI</name>
<organism evidence="3 4">
    <name type="scientific">Pedobacter cryophilus</name>
    <dbReference type="NCBI Taxonomy" id="2571271"/>
    <lineage>
        <taxon>Bacteria</taxon>
        <taxon>Pseudomonadati</taxon>
        <taxon>Bacteroidota</taxon>
        <taxon>Sphingobacteriia</taxon>
        <taxon>Sphingobacteriales</taxon>
        <taxon>Sphingobacteriaceae</taxon>
        <taxon>Pedobacter</taxon>
    </lineage>
</organism>
<dbReference type="RefSeq" id="WP_136826855.1">
    <property type="nucleotide sequence ID" value="NZ_SWBP01000004.1"/>
</dbReference>
<dbReference type="PROSITE" id="PS51257">
    <property type="entry name" value="PROKAR_LIPOPROTEIN"/>
    <property type="match status" value="1"/>
</dbReference>
<comment type="similarity">
    <text evidence="1">Belongs to the glycosyl hydrolase 16 family.</text>
</comment>
<evidence type="ECO:0000259" key="2">
    <source>
        <dbReference type="PROSITE" id="PS51762"/>
    </source>
</evidence>
<dbReference type="Pfam" id="PF00722">
    <property type="entry name" value="Glyco_hydro_16"/>
    <property type="match status" value="1"/>
</dbReference>
<dbReference type="CDD" id="cd00413">
    <property type="entry name" value="Glyco_hydrolase_16"/>
    <property type="match status" value="1"/>
</dbReference>
<evidence type="ECO:0000256" key="1">
    <source>
        <dbReference type="ARBA" id="ARBA00006865"/>
    </source>
</evidence>
<gene>
    <name evidence="3" type="ORF">FA046_12505</name>
</gene>
<proteinExistence type="inferred from homology"/>
<dbReference type="PROSITE" id="PS51762">
    <property type="entry name" value="GH16_2"/>
    <property type="match status" value="1"/>
</dbReference>
<evidence type="ECO:0000313" key="3">
    <source>
        <dbReference type="EMBL" id="TKB96891.1"/>
    </source>
</evidence>
<comment type="caution">
    <text evidence="3">The sequence shown here is derived from an EMBL/GenBank/DDBJ whole genome shotgun (WGS) entry which is preliminary data.</text>
</comment>
<dbReference type="AlphaFoldDB" id="A0A4U1BX32"/>
<evidence type="ECO:0000313" key="4">
    <source>
        <dbReference type="Proteomes" id="UP000308181"/>
    </source>
</evidence>
<dbReference type="InterPro" id="IPR013320">
    <property type="entry name" value="ConA-like_dom_sf"/>
</dbReference>
<reference evidence="3 4" key="1">
    <citation type="submission" date="2019-04" db="EMBL/GenBank/DDBJ databases">
        <title>Pedobacter sp. AR-3-17 sp. nov., isolated from Arctic soil.</title>
        <authorList>
            <person name="Dahal R.H."/>
            <person name="Kim D.-U."/>
        </authorList>
    </citation>
    <scope>NUCLEOTIDE SEQUENCE [LARGE SCALE GENOMIC DNA]</scope>
    <source>
        <strain evidence="3 4">AR-3-17</strain>
    </source>
</reference>
<dbReference type="GO" id="GO:0005975">
    <property type="term" value="P:carbohydrate metabolic process"/>
    <property type="evidence" value="ECO:0007669"/>
    <property type="project" value="InterPro"/>
</dbReference>
<dbReference type="PANTHER" id="PTHR10963">
    <property type="entry name" value="GLYCOSYL HYDROLASE-RELATED"/>
    <property type="match status" value="1"/>
</dbReference>
<dbReference type="InterPro" id="IPR050546">
    <property type="entry name" value="Glycosyl_Hydrlase_16"/>
</dbReference>
<dbReference type="PANTHER" id="PTHR10963:SF55">
    <property type="entry name" value="GLYCOSIDE HYDROLASE FAMILY 16 PROTEIN"/>
    <property type="match status" value="1"/>
</dbReference>
<feature type="domain" description="GH16" evidence="2">
    <location>
        <begin position="36"/>
        <end position="269"/>
    </location>
</feature>
<accession>A0A4U1BX32</accession>
<dbReference type="InterPro" id="IPR000757">
    <property type="entry name" value="Beta-glucanase-like"/>
</dbReference>
<dbReference type="EMBL" id="SWBP01000004">
    <property type="protein sequence ID" value="TKB96891.1"/>
    <property type="molecule type" value="Genomic_DNA"/>
</dbReference>